<feature type="domain" description="Dihydroxy-acid/6-phosphogluconate dehydratase C-terminal" evidence="7">
    <location>
        <begin position="366"/>
        <end position="560"/>
    </location>
</feature>
<gene>
    <name evidence="8" type="ORF">BSQ44_08100</name>
</gene>
<sequence length="579" mass="62613">MTNGSPTKKPLRSARWFDADDLRGFGHRSRLMQMGYGLDDWDGRPVIAIINTWSDINPCHVHFRHRVEDVKRGILQSGGFPLELPAISLSENFVKPTTMLYRNLLAMETEELLRSHPVDGAVLMGGCDKTTPGLLLGAISLDLPAIFMPAGPMLRGNLRGEVLGSGSDAWKYWDERRAGKIDAAEWQAVEAGIARSYGHCMTMGTASTMTAIAEAMGMSLPGASSIPAADAGHIRMASATGRRIVAMVDEDLRPSAILSRSAFDNAIVVAMAMGCSTNAVIHLVAMARRADHAVGLDDFEQASRRVPVLANVRPSGERYLMEDFFYAGGLTGLLNRLSDLLDKDAMTVTGERFGAGFADAPVWNDDVIRPLDRPVSTEPAMAVLTGNLAPRGCVMKPSAADPRLLKHSGPALVFDSYEEMKRRIDDPDLDVTPDTVLVMRGAGPQGGPGMPEWGMLPIPQKLLRQGVRDMLRISDARMSGTSYGACVLHVSPESHVGGPLALVRSGDTIAVDVAARTIDMVVEPAELEARRAAWRAPEPRFGRGYGWMFSRHIGQAHEGCDFDFLETGFGPATGEPAIL</sequence>
<reference evidence="9" key="1">
    <citation type="submission" date="2016-11" db="EMBL/GenBank/DDBJ databases">
        <title>Mesorhizobium oceanicum sp. nov., isolated from deep seawater in South China Sea.</title>
        <authorList>
            <person name="Fu G.-Y."/>
        </authorList>
    </citation>
    <scope>NUCLEOTIDE SEQUENCE [LARGE SCALE GENOMIC DNA]</scope>
    <source>
        <strain evidence="9">B7</strain>
    </source>
</reference>
<comment type="similarity">
    <text evidence="1">Belongs to the IlvD/Edd family.</text>
</comment>
<dbReference type="Gene3D" id="3.50.30.80">
    <property type="entry name" value="IlvD/EDD C-terminal domain-like"/>
    <property type="match status" value="1"/>
</dbReference>
<dbReference type="InterPro" id="IPR000581">
    <property type="entry name" value="ILV_EDD_N"/>
</dbReference>
<dbReference type="NCBIfam" id="NF009559">
    <property type="entry name" value="PRK13016.1"/>
    <property type="match status" value="1"/>
</dbReference>
<dbReference type="Pfam" id="PF00920">
    <property type="entry name" value="ILVD_EDD_N"/>
    <property type="match status" value="1"/>
</dbReference>
<keyword evidence="3" id="KW-0408">Iron</keyword>
<evidence type="ECO:0000256" key="3">
    <source>
        <dbReference type="ARBA" id="ARBA00023004"/>
    </source>
</evidence>
<evidence type="ECO:0000313" key="9">
    <source>
        <dbReference type="Proteomes" id="UP000182840"/>
    </source>
</evidence>
<dbReference type="SUPFAM" id="SSF52016">
    <property type="entry name" value="LeuD/IlvD-like"/>
    <property type="match status" value="1"/>
</dbReference>
<dbReference type="PROSITE" id="PS00886">
    <property type="entry name" value="ILVD_EDD_1"/>
    <property type="match status" value="1"/>
</dbReference>
<dbReference type="InterPro" id="IPR037237">
    <property type="entry name" value="IlvD/EDD_N"/>
</dbReference>
<dbReference type="PANTHER" id="PTHR43183:SF2">
    <property type="entry name" value="DIHYDROXY-ACID DEHYDRATASE"/>
    <property type="match status" value="1"/>
</dbReference>
<dbReference type="Proteomes" id="UP000182840">
    <property type="component" value="Chromosome"/>
</dbReference>
<dbReference type="GO" id="GO:0046872">
    <property type="term" value="F:metal ion binding"/>
    <property type="evidence" value="ECO:0007669"/>
    <property type="project" value="UniProtKB-KW"/>
</dbReference>
<evidence type="ECO:0000259" key="6">
    <source>
        <dbReference type="Pfam" id="PF00920"/>
    </source>
</evidence>
<dbReference type="InterPro" id="IPR052352">
    <property type="entry name" value="Sugar_Degrad_Dehydratases"/>
</dbReference>
<dbReference type="OrthoDB" id="7793094at2"/>
<dbReference type="GO" id="GO:0016836">
    <property type="term" value="F:hydro-lyase activity"/>
    <property type="evidence" value="ECO:0007669"/>
    <property type="project" value="UniProtKB-ARBA"/>
</dbReference>
<dbReference type="EMBL" id="CP018171">
    <property type="protein sequence ID" value="APH71334.1"/>
    <property type="molecule type" value="Genomic_DNA"/>
</dbReference>
<dbReference type="InterPro" id="IPR020558">
    <property type="entry name" value="DiOHA_6PGluconate_deHydtase_CS"/>
</dbReference>
<feature type="domain" description="Dihydroxy-acid/6-phosphogluconate dehydratase N-terminal" evidence="6">
    <location>
        <begin position="44"/>
        <end position="353"/>
    </location>
</feature>
<keyword evidence="9" id="KW-1185">Reference proteome</keyword>
<evidence type="ECO:0000313" key="8">
    <source>
        <dbReference type="EMBL" id="APH71334.1"/>
    </source>
</evidence>
<keyword evidence="4" id="KW-0411">Iron-sulfur</keyword>
<name>A0A1L3SPK2_9HYPH</name>
<dbReference type="Pfam" id="PF24877">
    <property type="entry name" value="ILV_EDD_C"/>
    <property type="match status" value="1"/>
</dbReference>
<evidence type="ECO:0000256" key="4">
    <source>
        <dbReference type="ARBA" id="ARBA00023014"/>
    </source>
</evidence>
<evidence type="ECO:0000256" key="2">
    <source>
        <dbReference type="ARBA" id="ARBA00022723"/>
    </source>
</evidence>
<protein>
    <submittedName>
        <fullName evidence="8">Dihydroxy-acid dehydratase</fullName>
    </submittedName>
</protein>
<dbReference type="NCBIfam" id="NF004784">
    <property type="entry name" value="PRK06131.1"/>
    <property type="match status" value="1"/>
</dbReference>
<accession>A0A1L3SPK2</accession>
<keyword evidence="2" id="KW-0479">Metal-binding</keyword>
<evidence type="ECO:0000259" key="7">
    <source>
        <dbReference type="Pfam" id="PF24877"/>
    </source>
</evidence>
<dbReference type="PANTHER" id="PTHR43183">
    <property type="entry name" value="HYPOTHETICAL DIHYDROXYACID DEHYDRATASE (EUROFUNG)-RELATED"/>
    <property type="match status" value="1"/>
</dbReference>
<dbReference type="FunFam" id="3.50.30.80:FF:000001">
    <property type="entry name" value="Dihydroxy-acid dehydratase"/>
    <property type="match status" value="1"/>
</dbReference>
<dbReference type="GO" id="GO:0051536">
    <property type="term" value="F:iron-sulfur cluster binding"/>
    <property type="evidence" value="ECO:0007669"/>
    <property type="project" value="UniProtKB-KW"/>
</dbReference>
<proteinExistence type="inferred from homology"/>
<dbReference type="InterPro" id="IPR042096">
    <property type="entry name" value="Dihydro-acid_dehy_C"/>
</dbReference>
<dbReference type="KEGG" id="meso:BSQ44_08100"/>
<evidence type="ECO:0000256" key="5">
    <source>
        <dbReference type="ARBA" id="ARBA00023239"/>
    </source>
</evidence>
<dbReference type="RefSeq" id="WP_072602875.1">
    <property type="nucleotide sequence ID" value="NZ_CP018171.1"/>
</dbReference>
<keyword evidence="5" id="KW-0456">Lyase</keyword>
<dbReference type="AlphaFoldDB" id="A0A1L3SPK2"/>
<dbReference type="NCBIfam" id="NF009560">
    <property type="entry name" value="PRK13017.1"/>
    <property type="match status" value="1"/>
</dbReference>
<dbReference type="SUPFAM" id="SSF143975">
    <property type="entry name" value="IlvD/EDD N-terminal domain-like"/>
    <property type="match status" value="1"/>
</dbReference>
<organism evidence="8 9">
    <name type="scientific">Aquibium oceanicum</name>
    <dbReference type="NCBI Taxonomy" id="1670800"/>
    <lineage>
        <taxon>Bacteria</taxon>
        <taxon>Pseudomonadati</taxon>
        <taxon>Pseudomonadota</taxon>
        <taxon>Alphaproteobacteria</taxon>
        <taxon>Hyphomicrobiales</taxon>
        <taxon>Phyllobacteriaceae</taxon>
        <taxon>Aquibium</taxon>
    </lineage>
</organism>
<dbReference type="STRING" id="1670800.BSQ44_08100"/>
<evidence type="ECO:0000256" key="1">
    <source>
        <dbReference type="ARBA" id="ARBA00006486"/>
    </source>
</evidence>
<dbReference type="InterPro" id="IPR056740">
    <property type="entry name" value="ILV_EDD_C"/>
</dbReference>